<dbReference type="EMBL" id="BARW01033791">
    <property type="protein sequence ID" value="GAJ13550.1"/>
    <property type="molecule type" value="Genomic_DNA"/>
</dbReference>
<gene>
    <name evidence="1" type="ORF">S12H4_53133</name>
</gene>
<reference evidence="1" key="1">
    <citation type="journal article" date="2014" name="Front. Microbiol.">
        <title>High frequency of phylogenetically diverse reductive dehalogenase-homologous genes in deep subseafloor sedimentary metagenomes.</title>
        <authorList>
            <person name="Kawai M."/>
            <person name="Futagami T."/>
            <person name="Toyoda A."/>
            <person name="Takaki Y."/>
            <person name="Nishi S."/>
            <person name="Hori S."/>
            <person name="Arai W."/>
            <person name="Tsubouchi T."/>
            <person name="Morono Y."/>
            <person name="Uchiyama I."/>
            <person name="Ito T."/>
            <person name="Fujiyama A."/>
            <person name="Inagaki F."/>
            <person name="Takami H."/>
        </authorList>
    </citation>
    <scope>NUCLEOTIDE SEQUENCE</scope>
    <source>
        <strain evidence="1">Expedition CK06-06</strain>
    </source>
</reference>
<protein>
    <submittedName>
        <fullName evidence="1">Uncharacterized protein</fullName>
    </submittedName>
</protein>
<organism evidence="1">
    <name type="scientific">marine sediment metagenome</name>
    <dbReference type="NCBI Taxonomy" id="412755"/>
    <lineage>
        <taxon>unclassified sequences</taxon>
        <taxon>metagenomes</taxon>
        <taxon>ecological metagenomes</taxon>
    </lineage>
</organism>
<proteinExistence type="predicted"/>
<sequence length="193" mass="20173">NEVVSLVATSRNLGENYAKLVELLGAPSGNGHGKYKENAGFRDRLILEHRDKTGKVIATRDSGWQDHKCLTNTGFASVAALLLLDVGDTGYDYVAIGTGVGAADPTDATLGTETHREAGTGTRVMTDVANDTAQLVATFSGYGGSEAITESGCLNAAVAGILLCRQKFDPLNLDWAALDSLSATWKVQAKAAA</sequence>
<evidence type="ECO:0000313" key="1">
    <source>
        <dbReference type="EMBL" id="GAJ13550.1"/>
    </source>
</evidence>
<feature type="non-terminal residue" evidence="1">
    <location>
        <position position="1"/>
    </location>
</feature>
<accession>X1VTY2</accession>
<name>X1VTY2_9ZZZZ</name>
<comment type="caution">
    <text evidence="1">The sequence shown here is derived from an EMBL/GenBank/DDBJ whole genome shotgun (WGS) entry which is preliminary data.</text>
</comment>
<dbReference type="AlphaFoldDB" id="X1VTY2"/>